<reference evidence="1" key="1">
    <citation type="journal article" date="2014" name="Front. Microbiol.">
        <title>High frequency of phylogenetically diverse reductive dehalogenase-homologous genes in deep subseafloor sedimentary metagenomes.</title>
        <authorList>
            <person name="Kawai M."/>
            <person name="Futagami T."/>
            <person name="Toyoda A."/>
            <person name="Takaki Y."/>
            <person name="Nishi S."/>
            <person name="Hori S."/>
            <person name="Arai W."/>
            <person name="Tsubouchi T."/>
            <person name="Morono Y."/>
            <person name="Uchiyama I."/>
            <person name="Ito T."/>
            <person name="Fujiyama A."/>
            <person name="Inagaki F."/>
            <person name="Takami H."/>
        </authorList>
    </citation>
    <scope>NUCLEOTIDE SEQUENCE</scope>
    <source>
        <strain evidence="1">Expedition CK06-06</strain>
    </source>
</reference>
<accession>X1ETH0</accession>
<feature type="non-terminal residue" evidence="1">
    <location>
        <position position="1"/>
    </location>
</feature>
<comment type="caution">
    <text evidence="1">The sequence shown here is derived from an EMBL/GenBank/DDBJ whole genome shotgun (WGS) entry which is preliminary data.</text>
</comment>
<protein>
    <submittedName>
        <fullName evidence="1">Uncharacterized protein</fullName>
    </submittedName>
</protein>
<organism evidence="1">
    <name type="scientific">marine sediment metagenome</name>
    <dbReference type="NCBI Taxonomy" id="412755"/>
    <lineage>
        <taxon>unclassified sequences</taxon>
        <taxon>metagenomes</taxon>
        <taxon>ecological metagenomes</taxon>
    </lineage>
</organism>
<evidence type="ECO:0000313" key="1">
    <source>
        <dbReference type="EMBL" id="GAH23585.1"/>
    </source>
</evidence>
<gene>
    <name evidence="1" type="ORF">S03H2_05006</name>
</gene>
<sequence>TIELPDAAPERYLRMTTLSFTPSVAGEHDIELPIGNPISELVLYGEIFPAGVVDEVSLAYLQILVDNYRRFYSHTNFETVHNMAGRMRCPPGFWFGHQHYQSAVTSLSGWQLPGNDLLKEYLHLPFDISKDGRYILETAGKSDVILRVSVDTTGEDKKIRVIPCEIVPAGGGV</sequence>
<dbReference type="AlphaFoldDB" id="X1ETH0"/>
<dbReference type="EMBL" id="BARU01002044">
    <property type="protein sequence ID" value="GAH23585.1"/>
    <property type="molecule type" value="Genomic_DNA"/>
</dbReference>
<proteinExistence type="predicted"/>
<name>X1ETH0_9ZZZZ</name>